<evidence type="ECO:0000313" key="2">
    <source>
        <dbReference type="EMBL" id="QEC56964.1"/>
    </source>
</evidence>
<dbReference type="Gene3D" id="3.30.1460.10">
    <property type="match status" value="1"/>
</dbReference>
<dbReference type="Proteomes" id="UP000321204">
    <property type="component" value="Chromosome"/>
</dbReference>
<evidence type="ECO:0000313" key="3">
    <source>
        <dbReference type="Proteomes" id="UP000321204"/>
    </source>
</evidence>
<organism evidence="2 3">
    <name type="scientific">Flavisolibacter ginsenosidimutans</name>
    <dbReference type="NCBI Taxonomy" id="661481"/>
    <lineage>
        <taxon>Bacteria</taxon>
        <taxon>Pseudomonadati</taxon>
        <taxon>Bacteroidota</taxon>
        <taxon>Chitinophagia</taxon>
        <taxon>Chitinophagales</taxon>
        <taxon>Chitinophagaceae</taxon>
        <taxon>Flavisolibacter</taxon>
    </lineage>
</organism>
<proteinExistence type="predicted"/>
<protein>
    <submittedName>
        <fullName evidence="2">YbjN domain-containing protein</fullName>
    </submittedName>
</protein>
<sequence>MLEKIFSWSKKKEGEEEGRSNEPSIRFGRYSDNNKPVPKVEKWNEAESLFKEKKYDESIAAFFDYLRDEAEDNVRLVKEAGQSKFLFYQGSKIVRGYFNNERLEAEIALAQMPQPSVPVMRRLLEMNFSLYYSRYALHEGKIYMFFDSDIETANPSKLYYGLKELATKADKQDDLLVADFTTLLPVDVEHIVQIPDEEKAVKHKFFRQWIEETINLIGTVDNDKYSGGIAYLLLALAYRIDYLVVPEGKLQAELEKIVEIYFRKDNRPVTEKNGEMMDCFQKLATKDKTEFYPYLFRSKHTFSIVTPQNYKTVADAIYNANQNIGWYREHKMPDVAARISEYGFSYCQYSYSLPKPVTELFQLFMMINYPDYFIALGYTDVFYDKEKGEYNKEKIKEYVDVVIARWKEKYPELKFDVEKLKYENPVAFNQTFTTEVEYLNLESKQ</sequence>
<dbReference type="RefSeq" id="WP_146788748.1">
    <property type="nucleotide sequence ID" value="NZ_BAABIO010000003.1"/>
</dbReference>
<dbReference type="KEGG" id="fgg:FSB75_14005"/>
<reference evidence="2 3" key="1">
    <citation type="journal article" date="2015" name="Int. J. Syst. Evol. Microbiol.">
        <title>Flavisolibacter ginsenosidimutans sp. nov., with ginsenoside-converting activity isolated from soil used for cultivating ginseng.</title>
        <authorList>
            <person name="Zhao Y."/>
            <person name="Liu Q."/>
            <person name="Kang M.S."/>
            <person name="Jin F."/>
            <person name="Yu H."/>
            <person name="Im W.T."/>
        </authorList>
    </citation>
    <scope>NUCLEOTIDE SEQUENCE [LARGE SCALE GENOMIC DNA]</scope>
    <source>
        <strain evidence="2 3">Gsoil 636</strain>
    </source>
</reference>
<dbReference type="SUPFAM" id="SSF69635">
    <property type="entry name" value="Type III secretory system chaperone-like"/>
    <property type="match status" value="1"/>
</dbReference>
<feature type="region of interest" description="Disordered" evidence="1">
    <location>
        <begin position="1"/>
        <end position="31"/>
    </location>
</feature>
<gene>
    <name evidence="2" type="ORF">FSB75_14005</name>
</gene>
<accession>A0A5B8UJW6</accession>
<dbReference type="EMBL" id="CP042433">
    <property type="protein sequence ID" value="QEC56964.1"/>
    <property type="molecule type" value="Genomic_DNA"/>
</dbReference>
<keyword evidence="3" id="KW-1185">Reference proteome</keyword>
<feature type="compositionally biased region" description="Basic and acidic residues" evidence="1">
    <location>
        <begin position="10"/>
        <end position="20"/>
    </location>
</feature>
<dbReference type="OrthoDB" id="1489794at2"/>
<evidence type="ECO:0000256" key="1">
    <source>
        <dbReference type="SAM" id="MobiDB-lite"/>
    </source>
</evidence>
<name>A0A5B8UJW6_9BACT</name>
<dbReference type="AlphaFoldDB" id="A0A5B8UJW6"/>